<sequence length="537" mass="60001">MEGKLDAIFSHKNSRLPDDTVFYSIFPDFSLPSNTNTTTTTTTNAAVTSQLHSLHLQILNLLSPFTSHYIYQHEPFTLSPLSSPVPHLHGKLRYGDNLDDEWFVVFLLLQTSLSFPDLSIRVFDSDGEFLLIESAFHLPRWLNPDTAANRLFLRHGHLHVIPKSLSPDTPTLTQSLTLLINSGDQTLASDPIQSAIKNRIKNYPGNNMNMHRVRVRVPVSVARVLKHEPYLISLAVAGFYDRDIDSMKYAAKMESEMMSAPVRRIDEILALPHSADDFQSQELPPSDDDSWLYNGEDELNAAILERQKEMELYNSKHKGKQKLKEQQDSGPSTEHLDDFGLGDIAKSMQSFVQKMSSYKGAEVPENRNLEGVDFDVDRFMKDLESVIGHQGSDDTHINEDIEEGSSSDSDMDFDDSEDGSDIEPSENNEEGDSFMGAYSNALSEELKTSTLNKSFVRASQSFKINEGTSNTTESMDVQAKSNASEDMDEEFTPVDVDVNLVKSFLDSFSSQQGLPGPASNLLGLMGLRLPQDSSKDK</sequence>
<proteinExistence type="predicted"/>
<reference evidence="1" key="1">
    <citation type="submission" date="2022-02" db="EMBL/GenBank/DDBJ databases">
        <title>Plant Genome Project.</title>
        <authorList>
            <person name="Zhang R.-G."/>
        </authorList>
    </citation>
    <scope>NUCLEOTIDE SEQUENCE</scope>
    <source>
        <strain evidence="1">AT1</strain>
    </source>
</reference>
<dbReference type="EMBL" id="CM046395">
    <property type="protein sequence ID" value="KAI8540884.1"/>
    <property type="molecule type" value="Genomic_DNA"/>
</dbReference>
<keyword evidence="2" id="KW-1185">Reference proteome</keyword>
<evidence type="ECO:0000313" key="2">
    <source>
        <dbReference type="Proteomes" id="UP001062846"/>
    </source>
</evidence>
<dbReference type="Proteomes" id="UP001062846">
    <property type="component" value="Chromosome 8"/>
</dbReference>
<organism evidence="1 2">
    <name type="scientific">Rhododendron molle</name>
    <name type="common">Chinese azalea</name>
    <name type="synonym">Azalea mollis</name>
    <dbReference type="NCBI Taxonomy" id="49168"/>
    <lineage>
        <taxon>Eukaryota</taxon>
        <taxon>Viridiplantae</taxon>
        <taxon>Streptophyta</taxon>
        <taxon>Embryophyta</taxon>
        <taxon>Tracheophyta</taxon>
        <taxon>Spermatophyta</taxon>
        <taxon>Magnoliopsida</taxon>
        <taxon>eudicotyledons</taxon>
        <taxon>Gunneridae</taxon>
        <taxon>Pentapetalae</taxon>
        <taxon>asterids</taxon>
        <taxon>Ericales</taxon>
        <taxon>Ericaceae</taxon>
        <taxon>Ericoideae</taxon>
        <taxon>Rhodoreae</taxon>
        <taxon>Rhododendron</taxon>
    </lineage>
</organism>
<evidence type="ECO:0000313" key="1">
    <source>
        <dbReference type="EMBL" id="KAI8540884.1"/>
    </source>
</evidence>
<accession>A0ACC0MJ23</accession>
<gene>
    <name evidence="1" type="ORF">RHMOL_Rhmol08G0019800</name>
</gene>
<comment type="caution">
    <text evidence="1">The sequence shown here is derived from an EMBL/GenBank/DDBJ whole genome shotgun (WGS) entry which is preliminary data.</text>
</comment>
<name>A0ACC0MJ23_RHOML</name>
<protein>
    <submittedName>
        <fullName evidence="1">Uncharacterized protein</fullName>
    </submittedName>
</protein>